<evidence type="ECO:0000259" key="1">
    <source>
        <dbReference type="Pfam" id="PF13403"/>
    </source>
</evidence>
<dbReference type="Pfam" id="PF13403">
    <property type="entry name" value="Hint_2"/>
    <property type="match status" value="1"/>
</dbReference>
<evidence type="ECO:0000313" key="2">
    <source>
        <dbReference type="EMBL" id="OJI92244.1"/>
    </source>
</evidence>
<dbReference type="EMBL" id="MLCB01000191">
    <property type="protein sequence ID" value="OJI92244.1"/>
    <property type="molecule type" value="Genomic_DNA"/>
</dbReference>
<sequence length="264" mass="28776">MANQLSPALRAENTYSLPVTTDRFAPSKEQSQRTQPLMRKFEIASLLPCGAARTSHHLAPATDLFEATCSAFARGTLISTPMGPVAVADLLPGDLIDTLNGDPEPLVWIGSTSFVPAQALPTSSLKGLIRLVSDGYSKTSSLGDVLLGQNARLLQSPPSLEEKIGVRCVLTPVRDLEDGYSAFLVSPPSPVRLFHLRTKNHTAIYANGREVETYHPGKGAEDQLGENMRSLFLSLFPDIERFEDFGALAYPRMSKDTLESLTRY</sequence>
<protein>
    <recommendedName>
        <fullName evidence="1">Hedgehog/Intein (Hint) domain-containing protein</fullName>
    </recommendedName>
</protein>
<dbReference type="Proteomes" id="UP000184514">
    <property type="component" value="Unassembled WGS sequence"/>
</dbReference>
<proteinExistence type="predicted"/>
<comment type="caution">
    <text evidence="2">The sequence shown here is derived from an EMBL/GenBank/DDBJ whole genome shotgun (WGS) entry which is preliminary data.</text>
</comment>
<evidence type="ECO:0000313" key="3">
    <source>
        <dbReference type="Proteomes" id="UP000184514"/>
    </source>
</evidence>
<dbReference type="STRING" id="696762.PFRI_35310"/>
<dbReference type="RefSeq" id="WP_084649752.1">
    <property type="nucleotide sequence ID" value="NZ_MLCB01000191.1"/>
</dbReference>
<keyword evidence="3" id="KW-1185">Reference proteome</keyword>
<reference evidence="2 3" key="1">
    <citation type="submission" date="2016-10" db="EMBL/GenBank/DDBJ databases">
        <title>Genome sequence of Planktotalea frisia SH6-1.</title>
        <authorList>
            <person name="Poehlein A."/>
            <person name="Bakenhus I."/>
            <person name="Voget S."/>
            <person name="Brinkhoff T."/>
            <person name="Simon M."/>
        </authorList>
    </citation>
    <scope>NUCLEOTIDE SEQUENCE [LARGE SCALE GENOMIC DNA]</scope>
    <source>
        <strain evidence="2 3">SH6-1</strain>
    </source>
</reference>
<name>A0A1L9NSY8_9RHOB</name>
<dbReference type="OrthoDB" id="6305173at2"/>
<gene>
    <name evidence="2" type="ORF">PFRI_35310</name>
</gene>
<dbReference type="AlphaFoldDB" id="A0A1L9NSY8"/>
<organism evidence="2 3">
    <name type="scientific">Planktotalea frisia</name>
    <dbReference type="NCBI Taxonomy" id="696762"/>
    <lineage>
        <taxon>Bacteria</taxon>
        <taxon>Pseudomonadati</taxon>
        <taxon>Pseudomonadota</taxon>
        <taxon>Alphaproteobacteria</taxon>
        <taxon>Rhodobacterales</taxon>
        <taxon>Paracoccaceae</taxon>
        <taxon>Planktotalea</taxon>
    </lineage>
</organism>
<feature type="domain" description="Hedgehog/Intein (Hint)" evidence="1">
    <location>
        <begin position="71"/>
        <end position="217"/>
    </location>
</feature>
<accession>A0A1L9NSY8</accession>
<dbReference type="InterPro" id="IPR028992">
    <property type="entry name" value="Hedgehog/Intein_dom"/>
</dbReference>